<keyword evidence="6" id="KW-0695">RNA-directed DNA polymerase</keyword>
<evidence type="ECO:0000256" key="1">
    <source>
        <dbReference type="ARBA" id="ARBA00022679"/>
    </source>
</evidence>
<evidence type="ECO:0000256" key="2">
    <source>
        <dbReference type="ARBA" id="ARBA00022695"/>
    </source>
</evidence>
<dbReference type="InterPro" id="IPR001584">
    <property type="entry name" value="Integrase_cat-core"/>
</dbReference>
<gene>
    <name evidence="8" type="primary">Ervk19_2</name>
    <name evidence="8" type="ORF">HYPCIN_R13393</name>
</gene>
<reference evidence="8 9" key="1">
    <citation type="submission" date="2019-09" db="EMBL/GenBank/DDBJ databases">
        <title>Bird 10,000 Genomes (B10K) Project - Family phase.</title>
        <authorList>
            <person name="Zhang G."/>
        </authorList>
    </citation>
    <scope>NUCLEOTIDE SEQUENCE [LARGE SCALE GENOMIC DNA]</scope>
    <source>
        <strain evidence="8">B10K-DU-002-83</strain>
    </source>
</reference>
<dbReference type="EMBL" id="VYZP01168598">
    <property type="protein sequence ID" value="NXR96810.1"/>
    <property type="molecule type" value="Genomic_DNA"/>
</dbReference>
<sequence>KHLYNCFAILGVPLAIKTDNGPTYCSLRFKRFCNLWGIRHDTGIPHNPTGQTIIERAHQT</sequence>
<dbReference type="PROSITE" id="PS50994">
    <property type="entry name" value="INTEGRASE"/>
    <property type="match status" value="1"/>
</dbReference>
<dbReference type="PANTHER" id="PTHR41694">
    <property type="entry name" value="ENDOGENOUS RETROVIRUS GROUP K MEMBER POL PROTEIN"/>
    <property type="match status" value="1"/>
</dbReference>
<dbReference type="Pfam" id="PF00665">
    <property type="entry name" value="rve"/>
    <property type="match status" value="1"/>
</dbReference>
<feature type="non-terminal residue" evidence="8">
    <location>
        <position position="1"/>
    </location>
</feature>
<dbReference type="PANTHER" id="PTHR41694:SF3">
    <property type="entry name" value="RNA-DIRECTED DNA POLYMERASE-RELATED"/>
    <property type="match status" value="1"/>
</dbReference>
<dbReference type="GO" id="GO:0016787">
    <property type="term" value="F:hydrolase activity"/>
    <property type="evidence" value="ECO:0007669"/>
    <property type="project" value="UniProtKB-KW"/>
</dbReference>
<keyword evidence="3" id="KW-0540">Nuclease</keyword>
<evidence type="ECO:0000256" key="4">
    <source>
        <dbReference type="ARBA" id="ARBA00022759"/>
    </source>
</evidence>
<evidence type="ECO:0000313" key="8">
    <source>
        <dbReference type="EMBL" id="NXR96810.1"/>
    </source>
</evidence>
<accession>A0A7L2QIT4</accession>
<dbReference type="Gene3D" id="3.30.420.10">
    <property type="entry name" value="Ribonuclease H-like superfamily/Ribonuclease H"/>
    <property type="match status" value="1"/>
</dbReference>
<organism evidence="8 9">
    <name type="scientific">Hypocryptadius cinnamomeus</name>
    <dbReference type="NCBI Taxonomy" id="589841"/>
    <lineage>
        <taxon>Eukaryota</taxon>
        <taxon>Metazoa</taxon>
        <taxon>Chordata</taxon>
        <taxon>Craniata</taxon>
        <taxon>Vertebrata</taxon>
        <taxon>Euteleostomi</taxon>
        <taxon>Archelosauria</taxon>
        <taxon>Archosauria</taxon>
        <taxon>Dinosauria</taxon>
        <taxon>Saurischia</taxon>
        <taxon>Theropoda</taxon>
        <taxon>Coelurosauria</taxon>
        <taxon>Aves</taxon>
        <taxon>Neognathae</taxon>
        <taxon>Neoaves</taxon>
        <taxon>Telluraves</taxon>
        <taxon>Australaves</taxon>
        <taxon>Passeriformes</taxon>
        <taxon>Sylvioidea</taxon>
        <taxon>Zosteropidae</taxon>
        <taxon>Hypocryptadius</taxon>
    </lineage>
</organism>
<dbReference type="GO" id="GO:0003964">
    <property type="term" value="F:RNA-directed DNA polymerase activity"/>
    <property type="evidence" value="ECO:0007669"/>
    <property type="project" value="UniProtKB-KW"/>
</dbReference>
<dbReference type="GO" id="GO:0004519">
    <property type="term" value="F:endonuclease activity"/>
    <property type="evidence" value="ECO:0007669"/>
    <property type="project" value="UniProtKB-KW"/>
</dbReference>
<dbReference type="Proteomes" id="UP000574191">
    <property type="component" value="Unassembled WGS sequence"/>
</dbReference>
<dbReference type="SUPFAM" id="SSF53098">
    <property type="entry name" value="Ribonuclease H-like"/>
    <property type="match status" value="1"/>
</dbReference>
<feature type="non-terminal residue" evidence="8">
    <location>
        <position position="60"/>
    </location>
</feature>
<proteinExistence type="predicted"/>
<dbReference type="OrthoDB" id="9359997at2759"/>
<keyword evidence="4" id="KW-0255">Endonuclease</keyword>
<dbReference type="GO" id="GO:0035613">
    <property type="term" value="F:RNA stem-loop binding"/>
    <property type="evidence" value="ECO:0007669"/>
    <property type="project" value="TreeGrafter"/>
</dbReference>
<dbReference type="AlphaFoldDB" id="A0A7L2QIT4"/>
<evidence type="ECO:0000256" key="3">
    <source>
        <dbReference type="ARBA" id="ARBA00022722"/>
    </source>
</evidence>
<keyword evidence="5" id="KW-0378">Hydrolase</keyword>
<comment type="caution">
    <text evidence="8">The sequence shown here is derived from an EMBL/GenBank/DDBJ whole genome shotgun (WGS) entry which is preliminary data.</text>
</comment>
<keyword evidence="2" id="KW-0548">Nucleotidyltransferase</keyword>
<dbReference type="InterPro" id="IPR012337">
    <property type="entry name" value="RNaseH-like_sf"/>
</dbReference>
<keyword evidence="1" id="KW-0808">Transferase</keyword>
<evidence type="ECO:0000256" key="6">
    <source>
        <dbReference type="ARBA" id="ARBA00022918"/>
    </source>
</evidence>
<protein>
    <submittedName>
        <fullName evidence="8">POK19 protein</fullName>
    </submittedName>
</protein>
<keyword evidence="9" id="KW-1185">Reference proteome</keyword>
<feature type="domain" description="Integrase catalytic" evidence="7">
    <location>
        <begin position="1"/>
        <end position="60"/>
    </location>
</feature>
<evidence type="ECO:0000313" key="9">
    <source>
        <dbReference type="Proteomes" id="UP000574191"/>
    </source>
</evidence>
<dbReference type="GO" id="GO:0015074">
    <property type="term" value="P:DNA integration"/>
    <property type="evidence" value="ECO:0007669"/>
    <property type="project" value="InterPro"/>
</dbReference>
<evidence type="ECO:0000259" key="7">
    <source>
        <dbReference type="PROSITE" id="PS50994"/>
    </source>
</evidence>
<dbReference type="InterPro" id="IPR036397">
    <property type="entry name" value="RNaseH_sf"/>
</dbReference>
<name>A0A7L2QIT4_9PASS</name>
<evidence type="ECO:0000256" key="5">
    <source>
        <dbReference type="ARBA" id="ARBA00022801"/>
    </source>
</evidence>